<dbReference type="Proteomes" id="UP001159363">
    <property type="component" value="Chromosome X"/>
</dbReference>
<protein>
    <submittedName>
        <fullName evidence="1">Uncharacterized protein</fullName>
    </submittedName>
</protein>
<dbReference type="SUPFAM" id="SSF56672">
    <property type="entry name" value="DNA/RNA polymerases"/>
    <property type="match status" value="1"/>
</dbReference>
<evidence type="ECO:0000313" key="1">
    <source>
        <dbReference type="EMBL" id="KAJ8887659.1"/>
    </source>
</evidence>
<proteinExistence type="predicted"/>
<organism evidence="1 2">
    <name type="scientific">Dryococelus australis</name>
    <dbReference type="NCBI Taxonomy" id="614101"/>
    <lineage>
        <taxon>Eukaryota</taxon>
        <taxon>Metazoa</taxon>
        <taxon>Ecdysozoa</taxon>
        <taxon>Arthropoda</taxon>
        <taxon>Hexapoda</taxon>
        <taxon>Insecta</taxon>
        <taxon>Pterygota</taxon>
        <taxon>Neoptera</taxon>
        <taxon>Polyneoptera</taxon>
        <taxon>Phasmatodea</taxon>
        <taxon>Verophasmatodea</taxon>
        <taxon>Anareolatae</taxon>
        <taxon>Phasmatidae</taxon>
        <taxon>Eurycanthinae</taxon>
        <taxon>Dryococelus</taxon>
    </lineage>
</organism>
<accession>A0ABQ9HTF4</accession>
<dbReference type="EMBL" id="JARBHB010000004">
    <property type="protein sequence ID" value="KAJ8887659.1"/>
    <property type="molecule type" value="Genomic_DNA"/>
</dbReference>
<dbReference type="InterPro" id="IPR043502">
    <property type="entry name" value="DNA/RNA_pol_sf"/>
</dbReference>
<sequence>MLRCIGVVGLTNRLGGVWAHVTWKDSCRLVKRSKGIAMKQLNSATNRLIWEASFEKYHEVFKFWESEVIIEEGYYLLHRGVCKEDSTTSFRPVFDASSRPRGEPTLNDCLERGHNLLEVIQSILNRFRLNRICSVLNIVTEFLQISVREEDRKFFYISDGQEVGSSLYVDCITSVNAVEELHQFINELRKILLLQDKFDLQAWEYPRLNLGEGEMPKMTSVLDLMWDLVVDVLSCKSVDVTRSVLSFAQSIFDPLGFTCPIPITPKILLQESWEKKMSWDNELSDDLLWIQFVKQRFPDNWQTVSLKSSWSLHSFCDANKLAYAAAVYLQSFDRHEVKVQLAVAKSRVAPLKKITIQRLELLASTIGSWLAVSFIESSGLTDIPTFYCSGSSTALCWRRDDAWNTFVANRGWNEIRSLT</sequence>
<reference evidence="1 2" key="1">
    <citation type="submission" date="2023-02" db="EMBL/GenBank/DDBJ databases">
        <title>LHISI_Scaffold_Assembly.</title>
        <authorList>
            <person name="Stuart O.P."/>
            <person name="Cleave R."/>
            <person name="Magrath M.J.L."/>
            <person name="Mikheyev A.S."/>
        </authorList>
    </citation>
    <scope>NUCLEOTIDE SEQUENCE [LARGE SCALE GENOMIC DNA]</scope>
    <source>
        <strain evidence="1">Daus_M_001</strain>
        <tissue evidence="1">Leg muscle</tissue>
    </source>
</reference>
<dbReference type="InterPro" id="IPR008042">
    <property type="entry name" value="Retrotrans_Pao"/>
</dbReference>
<name>A0ABQ9HTF4_9NEOP</name>
<dbReference type="Pfam" id="PF05380">
    <property type="entry name" value="Peptidase_A17"/>
    <property type="match status" value="1"/>
</dbReference>
<gene>
    <name evidence="1" type="ORF">PR048_013877</name>
</gene>
<keyword evidence="2" id="KW-1185">Reference proteome</keyword>
<dbReference type="PANTHER" id="PTHR47331">
    <property type="entry name" value="PHD-TYPE DOMAIN-CONTAINING PROTEIN"/>
    <property type="match status" value="1"/>
</dbReference>
<evidence type="ECO:0000313" key="2">
    <source>
        <dbReference type="Proteomes" id="UP001159363"/>
    </source>
</evidence>
<comment type="caution">
    <text evidence="1">The sequence shown here is derived from an EMBL/GenBank/DDBJ whole genome shotgun (WGS) entry which is preliminary data.</text>
</comment>